<dbReference type="SUPFAM" id="SSF81698">
    <property type="entry name" value="FF domain"/>
    <property type="match status" value="1"/>
</dbReference>
<evidence type="ECO:0000313" key="1">
    <source>
        <dbReference type="EMBL" id="KAG1529967.1"/>
    </source>
</evidence>
<proteinExistence type="predicted"/>
<dbReference type="EMBL" id="JAANIT010007253">
    <property type="protein sequence ID" value="KAG1529967.1"/>
    <property type="molecule type" value="Genomic_DNA"/>
</dbReference>
<dbReference type="AlphaFoldDB" id="A0A9P7BZH3"/>
<accession>A0A9P7BZH3</accession>
<reference evidence="1" key="1">
    <citation type="journal article" date="2020" name="Microb. Genom.">
        <title>Genetic diversity of clinical and environmental Mucorales isolates obtained from an investigation of mucormycosis cases among solid organ transplant recipients.</title>
        <authorList>
            <person name="Nguyen M.H."/>
            <person name="Kaul D."/>
            <person name="Muto C."/>
            <person name="Cheng S.J."/>
            <person name="Richter R.A."/>
            <person name="Bruno V.M."/>
            <person name="Liu G."/>
            <person name="Beyhan S."/>
            <person name="Sundermann A.J."/>
            <person name="Mounaud S."/>
            <person name="Pasculle A.W."/>
            <person name="Nierman W.C."/>
            <person name="Driscoll E."/>
            <person name="Cumbie R."/>
            <person name="Clancy C.J."/>
            <person name="Dupont C.L."/>
        </authorList>
    </citation>
    <scope>NUCLEOTIDE SEQUENCE</scope>
    <source>
        <strain evidence="1">GL16</strain>
    </source>
</reference>
<dbReference type="Proteomes" id="UP000717996">
    <property type="component" value="Unassembled WGS sequence"/>
</dbReference>
<gene>
    <name evidence="1" type="ORF">G6F51_013985</name>
</gene>
<dbReference type="InterPro" id="IPR036517">
    <property type="entry name" value="FF_domain_sf"/>
</dbReference>
<evidence type="ECO:0000313" key="2">
    <source>
        <dbReference type="Proteomes" id="UP000717996"/>
    </source>
</evidence>
<name>A0A9P7BZH3_RHIOR</name>
<protein>
    <submittedName>
        <fullName evidence="1">Uncharacterized protein</fullName>
    </submittedName>
</protein>
<sequence length="130" mass="14541">MPPGITRRKFKHSNNPLSNNARVPVGTLRTTFRKLGVNNARLLNIHYPARSTVAILIHNDYETDFIDLLRRYNIPTKAAFNPSSGSILADPKFTNLTPAEREATASTLQRTRIARALDHIRAPVKFAAAH</sequence>
<organism evidence="1 2">
    <name type="scientific">Rhizopus oryzae</name>
    <name type="common">Mucormycosis agent</name>
    <name type="synonym">Rhizopus arrhizus var. delemar</name>
    <dbReference type="NCBI Taxonomy" id="64495"/>
    <lineage>
        <taxon>Eukaryota</taxon>
        <taxon>Fungi</taxon>
        <taxon>Fungi incertae sedis</taxon>
        <taxon>Mucoromycota</taxon>
        <taxon>Mucoromycotina</taxon>
        <taxon>Mucoromycetes</taxon>
        <taxon>Mucorales</taxon>
        <taxon>Mucorineae</taxon>
        <taxon>Rhizopodaceae</taxon>
        <taxon>Rhizopus</taxon>
    </lineage>
</organism>
<comment type="caution">
    <text evidence="1">The sequence shown here is derived from an EMBL/GenBank/DDBJ whole genome shotgun (WGS) entry which is preliminary data.</text>
</comment>